<evidence type="ECO:0000256" key="1">
    <source>
        <dbReference type="ARBA" id="ARBA00007031"/>
    </source>
</evidence>
<dbReference type="Pfam" id="PF05443">
    <property type="entry name" value="ROS_MUCR"/>
    <property type="match status" value="1"/>
</dbReference>
<dbReference type="InterPro" id="IPR041920">
    <property type="entry name" value="ROS/MUCR_sf"/>
</dbReference>
<sequence>MMEDSDGTRLIELATDIVAAYVAHNAVPVADLPSLIKAIHGSLDRMQSGPAPEPVVEAQQPAVSVKKSITDDYIVCLEDGRKFKSLKRHLQSAYGLSPEQYRAKWSLPRDYPMVAPAYATKRSELARRIGLGRKAEG</sequence>
<protein>
    <submittedName>
        <fullName evidence="2">MucR family transcriptional regulator</fullName>
    </submittedName>
</protein>
<name>A0A4Q2U7P3_9HYPH</name>
<organism evidence="2 3">
    <name type="scientific">Lichenibacterium minor</name>
    <dbReference type="NCBI Taxonomy" id="2316528"/>
    <lineage>
        <taxon>Bacteria</taxon>
        <taxon>Pseudomonadati</taxon>
        <taxon>Pseudomonadota</taxon>
        <taxon>Alphaproteobacteria</taxon>
        <taxon>Hyphomicrobiales</taxon>
        <taxon>Lichenihabitantaceae</taxon>
        <taxon>Lichenibacterium</taxon>
    </lineage>
</organism>
<dbReference type="EMBL" id="QYBB01000005">
    <property type="protein sequence ID" value="RYC32723.1"/>
    <property type="molecule type" value="Genomic_DNA"/>
</dbReference>
<dbReference type="Proteomes" id="UP000290759">
    <property type="component" value="Unassembled WGS sequence"/>
</dbReference>
<gene>
    <name evidence="2" type="ORF">D3273_06445</name>
</gene>
<dbReference type="GO" id="GO:0008270">
    <property type="term" value="F:zinc ion binding"/>
    <property type="evidence" value="ECO:0007669"/>
    <property type="project" value="InterPro"/>
</dbReference>
<reference evidence="2 3" key="2">
    <citation type="submission" date="2019-02" db="EMBL/GenBank/DDBJ databases">
        <title>'Lichenibacterium ramalinii' gen. nov. sp. nov., 'Lichenibacterium minor' gen. nov. sp. nov.</title>
        <authorList>
            <person name="Pankratov T."/>
        </authorList>
    </citation>
    <scope>NUCLEOTIDE SEQUENCE [LARGE SCALE GENOMIC DNA]</scope>
    <source>
        <strain evidence="2 3">RmlP026</strain>
    </source>
</reference>
<dbReference type="OrthoDB" id="9809693at2"/>
<dbReference type="GO" id="GO:0006355">
    <property type="term" value="P:regulation of DNA-templated transcription"/>
    <property type="evidence" value="ECO:0007669"/>
    <property type="project" value="InterPro"/>
</dbReference>
<dbReference type="GO" id="GO:0003677">
    <property type="term" value="F:DNA binding"/>
    <property type="evidence" value="ECO:0007669"/>
    <property type="project" value="InterPro"/>
</dbReference>
<reference evidence="2 3" key="1">
    <citation type="submission" date="2018-12" db="EMBL/GenBank/DDBJ databases">
        <authorList>
            <person name="Grouzdev D.S."/>
            <person name="Krutkina M.S."/>
        </authorList>
    </citation>
    <scope>NUCLEOTIDE SEQUENCE [LARGE SCALE GENOMIC DNA]</scope>
    <source>
        <strain evidence="2 3">RmlP026</strain>
    </source>
</reference>
<dbReference type="AlphaFoldDB" id="A0A4Q2U7P3"/>
<comment type="caution">
    <text evidence="2">The sequence shown here is derived from an EMBL/GenBank/DDBJ whole genome shotgun (WGS) entry which is preliminary data.</text>
</comment>
<proteinExistence type="inferred from homology"/>
<accession>A0A4Q2U7P3</accession>
<evidence type="ECO:0000313" key="2">
    <source>
        <dbReference type="EMBL" id="RYC32723.1"/>
    </source>
</evidence>
<dbReference type="RefSeq" id="WP_129224960.1">
    <property type="nucleotide sequence ID" value="NZ_QYBB01000005.1"/>
</dbReference>
<dbReference type="Gene3D" id="1.10.10.1550">
    <property type="entry name" value="ROS/MUCR transcriptional regulator protein"/>
    <property type="match status" value="1"/>
</dbReference>
<evidence type="ECO:0000313" key="3">
    <source>
        <dbReference type="Proteomes" id="UP000290759"/>
    </source>
</evidence>
<dbReference type="InterPro" id="IPR008807">
    <property type="entry name" value="ROS_MUCR"/>
</dbReference>
<comment type="similarity">
    <text evidence="1">Belongs to the ros/MucR family.</text>
</comment>
<keyword evidence="3" id="KW-1185">Reference proteome</keyword>